<dbReference type="EMBL" id="CAJVQC010024149">
    <property type="protein sequence ID" value="CAG8725341.1"/>
    <property type="molecule type" value="Genomic_DNA"/>
</dbReference>
<accession>A0ACA9PUU8</accession>
<proteinExistence type="predicted"/>
<sequence>MVPTTTTSFLAEKRIAKKQLKRELEGVNDLFALAIQTIHRL</sequence>
<dbReference type="Proteomes" id="UP000789920">
    <property type="component" value="Unassembled WGS sequence"/>
</dbReference>
<organism evidence="1 2">
    <name type="scientific">Racocetra persica</name>
    <dbReference type="NCBI Taxonomy" id="160502"/>
    <lineage>
        <taxon>Eukaryota</taxon>
        <taxon>Fungi</taxon>
        <taxon>Fungi incertae sedis</taxon>
        <taxon>Mucoromycota</taxon>
        <taxon>Glomeromycotina</taxon>
        <taxon>Glomeromycetes</taxon>
        <taxon>Diversisporales</taxon>
        <taxon>Gigasporaceae</taxon>
        <taxon>Racocetra</taxon>
    </lineage>
</organism>
<protein>
    <submittedName>
        <fullName evidence="1">9673_t:CDS:1</fullName>
    </submittedName>
</protein>
<evidence type="ECO:0000313" key="1">
    <source>
        <dbReference type="EMBL" id="CAG8725341.1"/>
    </source>
</evidence>
<keyword evidence="2" id="KW-1185">Reference proteome</keyword>
<gene>
    <name evidence="1" type="ORF">RPERSI_LOCUS11647</name>
</gene>
<name>A0ACA9PUU8_9GLOM</name>
<evidence type="ECO:0000313" key="2">
    <source>
        <dbReference type="Proteomes" id="UP000789920"/>
    </source>
</evidence>
<comment type="caution">
    <text evidence="1">The sequence shown here is derived from an EMBL/GenBank/DDBJ whole genome shotgun (WGS) entry which is preliminary data.</text>
</comment>
<reference evidence="1" key="1">
    <citation type="submission" date="2021-06" db="EMBL/GenBank/DDBJ databases">
        <authorList>
            <person name="Kallberg Y."/>
            <person name="Tangrot J."/>
            <person name="Rosling A."/>
        </authorList>
    </citation>
    <scope>NUCLEOTIDE SEQUENCE</scope>
    <source>
        <strain evidence="1">MA461A</strain>
    </source>
</reference>